<feature type="domain" description="C2H2-type" evidence="11">
    <location>
        <begin position="162"/>
        <end position="190"/>
    </location>
</feature>
<dbReference type="Proteomes" id="UP000079169">
    <property type="component" value="Unplaced"/>
</dbReference>
<keyword evidence="5" id="KW-0862">Zinc</keyword>
<feature type="domain" description="C2H2-type" evidence="11">
    <location>
        <begin position="303"/>
        <end position="331"/>
    </location>
</feature>
<feature type="domain" description="C2H2-type" evidence="11">
    <location>
        <begin position="361"/>
        <end position="388"/>
    </location>
</feature>
<dbReference type="PROSITE" id="PS00028">
    <property type="entry name" value="ZINC_FINGER_C2H2_1"/>
    <property type="match status" value="11"/>
</dbReference>
<dbReference type="GO" id="GO:0003677">
    <property type="term" value="F:DNA binding"/>
    <property type="evidence" value="ECO:0007669"/>
    <property type="project" value="UniProtKB-KW"/>
</dbReference>
<reference evidence="13" key="1">
    <citation type="submission" date="2025-08" db="UniProtKB">
        <authorList>
            <consortium name="RefSeq"/>
        </authorList>
    </citation>
    <scope>IDENTIFICATION</scope>
</reference>
<sequence>MELASHCMDQHEVPYDDTECTLCHRPMYEEHRSQQEVVYDSIPLEQGEQYTCNICDGNFTRKQKLITHIRRHLATKQPDFDNHAVFQCTECDKVFPMKSLLKSHRQQVHGLNFKSFRAYLCYVCDEKFSFDKEYLTHMKACAQLGDQMDYLFDKEMKVENSFTCSFCKENFMSEALAKSHVISIHNGHGEEFIPASAGSLHCVLCNTKFKTMLQHDTHLCGDTGKCQLCKVHFTELGSLWRHMFDIHKDTQHTCMLCSVSIRDEKDLVEHFLLSHNMILKLVPSTDKALKSKCRIKVDGKEKFLCRECPSVLQTFSSLKRHMAYAHCEDTPYPCDKCTKAFKTKTKLKVHYNSVHERTRSYDCQFCGRSFAISSNLTKHLRTHTGEKPYVCDQCGMNFAQSSSLYSHKITHAQNACYVCTHCGKAFLRVWQLRNHNNHVHQEMNIAKSHVCETCGKGFRSRTEMRKHQETHNPIRSFACEHCDAAFTVKKYLVQHYKTHRLR</sequence>
<evidence type="ECO:0000256" key="5">
    <source>
        <dbReference type="ARBA" id="ARBA00022833"/>
    </source>
</evidence>
<evidence type="ECO:0000256" key="9">
    <source>
        <dbReference type="ARBA" id="ARBA00023242"/>
    </source>
</evidence>
<dbReference type="FunFam" id="3.30.160.60:FF:000145">
    <property type="entry name" value="Zinc finger protein 574"/>
    <property type="match status" value="1"/>
</dbReference>
<evidence type="ECO:0000313" key="13">
    <source>
        <dbReference type="RefSeq" id="XP_017304494.1"/>
    </source>
</evidence>
<feature type="domain" description="C2H2-type" evidence="11">
    <location>
        <begin position="332"/>
        <end position="360"/>
    </location>
</feature>
<dbReference type="PANTHER" id="PTHR24379">
    <property type="entry name" value="KRAB AND ZINC FINGER DOMAIN-CONTAINING"/>
    <property type="match status" value="1"/>
</dbReference>
<dbReference type="InterPro" id="IPR013087">
    <property type="entry name" value="Znf_C2H2_type"/>
</dbReference>
<dbReference type="InterPro" id="IPR041697">
    <property type="entry name" value="Znf-C2H2_11"/>
</dbReference>
<dbReference type="SUPFAM" id="SSF57667">
    <property type="entry name" value="beta-beta-alpha zinc fingers"/>
    <property type="match status" value="5"/>
</dbReference>
<evidence type="ECO:0000256" key="4">
    <source>
        <dbReference type="ARBA" id="ARBA00022771"/>
    </source>
</evidence>
<evidence type="ECO:0000256" key="1">
    <source>
        <dbReference type="ARBA" id="ARBA00004123"/>
    </source>
</evidence>
<dbReference type="GO" id="GO:0005634">
    <property type="term" value="C:nucleus"/>
    <property type="evidence" value="ECO:0007669"/>
    <property type="project" value="UniProtKB-SubCell"/>
</dbReference>
<dbReference type="InterPro" id="IPR036236">
    <property type="entry name" value="Znf_C2H2_sf"/>
</dbReference>
<dbReference type="Pfam" id="PF12874">
    <property type="entry name" value="zf-met"/>
    <property type="match status" value="1"/>
</dbReference>
<dbReference type="PROSITE" id="PS50157">
    <property type="entry name" value="ZINC_FINGER_C2H2_2"/>
    <property type="match status" value="10"/>
</dbReference>
<keyword evidence="12" id="KW-1185">Reference proteome</keyword>
<feature type="domain" description="C2H2-type" evidence="11">
    <location>
        <begin position="477"/>
        <end position="502"/>
    </location>
</feature>
<evidence type="ECO:0000259" key="11">
    <source>
        <dbReference type="PROSITE" id="PS50157"/>
    </source>
</evidence>
<dbReference type="GO" id="GO:0008270">
    <property type="term" value="F:zinc ion binding"/>
    <property type="evidence" value="ECO:0007669"/>
    <property type="project" value="UniProtKB-KW"/>
</dbReference>
<dbReference type="STRING" id="121845.A0A1S4EQL7"/>
<evidence type="ECO:0000256" key="3">
    <source>
        <dbReference type="ARBA" id="ARBA00022737"/>
    </source>
</evidence>
<evidence type="ECO:0000256" key="2">
    <source>
        <dbReference type="ARBA" id="ARBA00022723"/>
    </source>
</evidence>
<feature type="domain" description="C2H2-type" evidence="11">
    <location>
        <begin position="86"/>
        <end position="109"/>
    </location>
</feature>
<evidence type="ECO:0000256" key="10">
    <source>
        <dbReference type="PROSITE-ProRule" id="PRU00042"/>
    </source>
</evidence>
<accession>A0A1S4EQL7</accession>
<dbReference type="PANTHER" id="PTHR24379:SF121">
    <property type="entry name" value="C2H2-TYPE DOMAIN-CONTAINING PROTEIN"/>
    <property type="match status" value="1"/>
</dbReference>
<keyword evidence="2" id="KW-0479">Metal-binding</keyword>
<name>A0A1S4EQL7_DIACI</name>
<keyword evidence="9" id="KW-0539">Nucleus</keyword>
<feature type="domain" description="C2H2-type" evidence="11">
    <location>
        <begin position="50"/>
        <end position="77"/>
    </location>
</feature>
<dbReference type="PaxDb" id="121845-A0A1S4EQL7"/>
<dbReference type="OrthoDB" id="8187497at2759"/>
<gene>
    <name evidence="13" type="primary">LOC108254049</name>
</gene>
<dbReference type="RefSeq" id="XP_017304494.1">
    <property type="nucleotide sequence ID" value="XM_017449005.2"/>
</dbReference>
<feature type="domain" description="C2H2-type" evidence="11">
    <location>
        <begin position="417"/>
        <end position="445"/>
    </location>
</feature>
<keyword evidence="6" id="KW-0805">Transcription regulation</keyword>
<evidence type="ECO:0000256" key="7">
    <source>
        <dbReference type="ARBA" id="ARBA00023125"/>
    </source>
</evidence>
<keyword evidence="8" id="KW-0804">Transcription</keyword>
<dbReference type="Pfam" id="PF00096">
    <property type="entry name" value="zf-C2H2"/>
    <property type="match status" value="7"/>
</dbReference>
<comment type="subcellular location">
    <subcellularLocation>
        <location evidence="1">Nucleus</location>
    </subcellularLocation>
</comment>
<keyword evidence="4 10" id="KW-0863">Zinc-finger</keyword>
<protein>
    <submittedName>
        <fullName evidence="13">Gastrula zinc finger protein XlCGF26.1</fullName>
    </submittedName>
</protein>
<proteinExistence type="predicted"/>
<feature type="domain" description="C2H2-type" evidence="11">
    <location>
        <begin position="449"/>
        <end position="476"/>
    </location>
</feature>
<evidence type="ECO:0000256" key="8">
    <source>
        <dbReference type="ARBA" id="ARBA00023163"/>
    </source>
</evidence>
<dbReference type="Gene3D" id="3.30.160.60">
    <property type="entry name" value="Classic Zinc Finger"/>
    <property type="match status" value="9"/>
</dbReference>
<evidence type="ECO:0000313" key="12">
    <source>
        <dbReference type="Proteomes" id="UP000079169"/>
    </source>
</evidence>
<organism evidence="12 13">
    <name type="scientific">Diaphorina citri</name>
    <name type="common">Asian citrus psyllid</name>
    <dbReference type="NCBI Taxonomy" id="121845"/>
    <lineage>
        <taxon>Eukaryota</taxon>
        <taxon>Metazoa</taxon>
        <taxon>Ecdysozoa</taxon>
        <taxon>Arthropoda</taxon>
        <taxon>Hexapoda</taxon>
        <taxon>Insecta</taxon>
        <taxon>Pterygota</taxon>
        <taxon>Neoptera</taxon>
        <taxon>Paraneoptera</taxon>
        <taxon>Hemiptera</taxon>
        <taxon>Sternorrhyncha</taxon>
        <taxon>Psylloidea</taxon>
        <taxon>Psyllidae</taxon>
        <taxon>Diaphorininae</taxon>
        <taxon>Diaphorina</taxon>
    </lineage>
</organism>
<feature type="domain" description="C2H2-type" evidence="11">
    <location>
        <begin position="389"/>
        <end position="412"/>
    </location>
</feature>
<dbReference type="KEGG" id="dci:108254049"/>
<keyword evidence="7" id="KW-0238">DNA-binding</keyword>
<dbReference type="AlphaFoldDB" id="A0A1S4EQL7"/>
<dbReference type="Pfam" id="PF16622">
    <property type="entry name" value="zf-C2H2_11"/>
    <property type="match status" value="1"/>
</dbReference>
<keyword evidence="3" id="KW-0677">Repeat</keyword>
<dbReference type="GeneID" id="108254049"/>
<evidence type="ECO:0000256" key="6">
    <source>
        <dbReference type="ARBA" id="ARBA00023015"/>
    </source>
</evidence>
<dbReference type="FunFam" id="3.30.160.60:FF:000557">
    <property type="entry name" value="zinc finger and SCAN domain-containing protein 29"/>
    <property type="match status" value="1"/>
</dbReference>
<dbReference type="SMART" id="SM00355">
    <property type="entry name" value="ZnF_C2H2"/>
    <property type="match status" value="13"/>
</dbReference>